<evidence type="ECO:0000313" key="2">
    <source>
        <dbReference type="Proteomes" id="UP000834106"/>
    </source>
</evidence>
<proteinExistence type="predicted"/>
<gene>
    <name evidence="1" type="ORF">FPE_LOCUS24047</name>
</gene>
<dbReference type="EMBL" id="OU503049">
    <property type="protein sequence ID" value="CAI9776617.1"/>
    <property type="molecule type" value="Genomic_DNA"/>
</dbReference>
<protein>
    <submittedName>
        <fullName evidence="1">Uncharacterized protein</fullName>
    </submittedName>
</protein>
<accession>A0AAD2A0Z8</accession>
<reference evidence="1" key="1">
    <citation type="submission" date="2023-05" db="EMBL/GenBank/DDBJ databases">
        <authorList>
            <person name="Huff M."/>
        </authorList>
    </citation>
    <scope>NUCLEOTIDE SEQUENCE</scope>
</reference>
<dbReference type="Proteomes" id="UP000834106">
    <property type="component" value="Chromosome 14"/>
</dbReference>
<evidence type="ECO:0000313" key="1">
    <source>
        <dbReference type="EMBL" id="CAI9776617.1"/>
    </source>
</evidence>
<keyword evidence="2" id="KW-1185">Reference proteome</keyword>
<sequence length="129" mass="13670">MQKLFNSLLLGSKAFSMKVLKATSQKHLKLHLKDKHITSEIASGSLQQTASTGSSFLSKLGIALGIAAVITLISVGMKQPNQGSSPGMQFLRDGSSSSTLAAPAGAFSFKAFGYRILLPEYAPGLRTFH</sequence>
<dbReference type="AlphaFoldDB" id="A0AAD2A0Z8"/>
<organism evidence="1 2">
    <name type="scientific">Fraxinus pennsylvanica</name>
    <dbReference type="NCBI Taxonomy" id="56036"/>
    <lineage>
        <taxon>Eukaryota</taxon>
        <taxon>Viridiplantae</taxon>
        <taxon>Streptophyta</taxon>
        <taxon>Embryophyta</taxon>
        <taxon>Tracheophyta</taxon>
        <taxon>Spermatophyta</taxon>
        <taxon>Magnoliopsida</taxon>
        <taxon>eudicotyledons</taxon>
        <taxon>Gunneridae</taxon>
        <taxon>Pentapetalae</taxon>
        <taxon>asterids</taxon>
        <taxon>lamiids</taxon>
        <taxon>Lamiales</taxon>
        <taxon>Oleaceae</taxon>
        <taxon>Oleeae</taxon>
        <taxon>Fraxinus</taxon>
    </lineage>
</organism>
<name>A0AAD2A0Z8_9LAMI</name>